<sequence length="611" mass="70674">MPARKTNKPNGFKKKQNKTNVEKKKGVVSTISCYTSIVFNRYQWLHMRCVIAIISVMIFLWSVEDSIFSEHYNFFEFVSFDLTWFLLFVNALYLACSYTLALVIHQSIQEIQYPNKRDNERQQAKKSNKEKDKDKDKDIIDNRHQKQIQSQSQSGTLDIIAISPKPTSATPPVALSATPEPETTTIETVDHIRYNIDNVPTLSELKLQYVHYCSEVLLYCCLSTNIIIAVLYWCLLFPHTTNSFYEKILNGFEYVVSPSLILFEHMCSSRRVDYKKIYLPFLYASILSVWIYSINRTASVDGKINNYYLFQTARDCNAWIITTLIGSVVLFISAGFIKNALITAYMMPIYVKDECIEDMVGIIPEDNEVEESHTLPGELRFVLFLLIKKKIINKNRTLLDAVRTLSKQQTKKAKKKIDTKKIDRTSSKNGPGDGVVEYTASVHPKHHPKASHGDDQQDREHSFSFDSESVSERLGFNEEEKSESDHSANNLGGAGVDLETTKVLRRTKSGYNYVIQEHMDSDDEALVAFFVTYNKLVLFYQFKNTKDYFIFSLITTWSTLLLNNYLGKIKNIYTYYANLELFLFKNLQIPEQFNCRILFFFKLKKFEIGSR</sequence>
<evidence type="ECO:0000313" key="3">
    <source>
        <dbReference type="EMBL" id="ETO10428.1"/>
    </source>
</evidence>
<keyword evidence="4" id="KW-1185">Reference proteome</keyword>
<proteinExistence type="predicted"/>
<name>X6M8W6_RETFI</name>
<keyword evidence="2" id="KW-0472">Membrane</keyword>
<gene>
    <name evidence="3" type="ORF">RFI_26948</name>
</gene>
<evidence type="ECO:0000256" key="2">
    <source>
        <dbReference type="SAM" id="Phobius"/>
    </source>
</evidence>
<organism evidence="3 4">
    <name type="scientific">Reticulomyxa filosa</name>
    <dbReference type="NCBI Taxonomy" id="46433"/>
    <lineage>
        <taxon>Eukaryota</taxon>
        <taxon>Sar</taxon>
        <taxon>Rhizaria</taxon>
        <taxon>Retaria</taxon>
        <taxon>Foraminifera</taxon>
        <taxon>Monothalamids</taxon>
        <taxon>Reticulomyxidae</taxon>
        <taxon>Reticulomyxa</taxon>
    </lineage>
</organism>
<feature type="transmembrane region" description="Helical" evidence="2">
    <location>
        <begin position="548"/>
        <end position="566"/>
    </location>
</feature>
<feature type="compositionally biased region" description="Basic and acidic residues" evidence="1">
    <location>
        <begin position="451"/>
        <end position="463"/>
    </location>
</feature>
<comment type="caution">
    <text evidence="3">The sequence shown here is derived from an EMBL/GenBank/DDBJ whole genome shotgun (WGS) entry which is preliminary data.</text>
</comment>
<keyword evidence="2" id="KW-0812">Transmembrane</keyword>
<dbReference type="AlphaFoldDB" id="X6M8W6"/>
<dbReference type="Proteomes" id="UP000023152">
    <property type="component" value="Unassembled WGS sequence"/>
</dbReference>
<feature type="region of interest" description="Disordered" evidence="1">
    <location>
        <begin position="115"/>
        <end position="138"/>
    </location>
</feature>
<protein>
    <submittedName>
        <fullName evidence="3">Uncharacterized protein</fullName>
    </submittedName>
</protein>
<keyword evidence="2" id="KW-1133">Transmembrane helix</keyword>
<dbReference type="EMBL" id="ASPP01023476">
    <property type="protein sequence ID" value="ETO10428.1"/>
    <property type="molecule type" value="Genomic_DNA"/>
</dbReference>
<evidence type="ECO:0000313" key="4">
    <source>
        <dbReference type="Proteomes" id="UP000023152"/>
    </source>
</evidence>
<feature type="transmembrane region" description="Helical" evidence="2">
    <location>
        <begin position="277"/>
        <end position="298"/>
    </location>
</feature>
<feature type="region of interest" description="Disordered" evidence="1">
    <location>
        <begin position="413"/>
        <end position="470"/>
    </location>
</feature>
<accession>X6M8W6</accession>
<feature type="transmembrane region" description="Helical" evidence="2">
    <location>
        <begin position="216"/>
        <end position="236"/>
    </location>
</feature>
<evidence type="ECO:0000256" key="1">
    <source>
        <dbReference type="SAM" id="MobiDB-lite"/>
    </source>
</evidence>
<reference evidence="3 4" key="1">
    <citation type="journal article" date="2013" name="Curr. Biol.">
        <title>The Genome of the Foraminiferan Reticulomyxa filosa.</title>
        <authorList>
            <person name="Glockner G."/>
            <person name="Hulsmann N."/>
            <person name="Schleicher M."/>
            <person name="Noegel A.A."/>
            <person name="Eichinger L."/>
            <person name="Gallinger C."/>
            <person name="Pawlowski J."/>
            <person name="Sierra R."/>
            <person name="Euteneuer U."/>
            <person name="Pillet L."/>
            <person name="Moustafa A."/>
            <person name="Platzer M."/>
            <person name="Groth M."/>
            <person name="Szafranski K."/>
            <person name="Schliwa M."/>
        </authorList>
    </citation>
    <scope>NUCLEOTIDE SEQUENCE [LARGE SCALE GENOMIC DNA]</scope>
</reference>
<feature type="transmembrane region" description="Helical" evidence="2">
    <location>
        <begin position="83"/>
        <end position="104"/>
    </location>
</feature>
<feature type="transmembrane region" description="Helical" evidence="2">
    <location>
        <begin position="318"/>
        <end position="337"/>
    </location>
</feature>
<feature type="transmembrane region" description="Helical" evidence="2">
    <location>
        <begin position="45"/>
        <end position="63"/>
    </location>
</feature>